<protein>
    <submittedName>
        <fullName evidence="2">Class I SAM-dependent methyltransferase</fullName>
    </submittedName>
</protein>
<dbReference type="Pfam" id="PF08242">
    <property type="entry name" value="Methyltransf_12"/>
    <property type="match status" value="1"/>
</dbReference>
<organism evidence="2 3">
    <name type="scientific">Alcaligenes faecalis</name>
    <dbReference type="NCBI Taxonomy" id="511"/>
    <lineage>
        <taxon>Bacteria</taxon>
        <taxon>Pseudomonadati</taxon>
        <taxon>Pseudomonadota</taxon>
        <taxon>Betaproteobacteria</taxon>
        <taxon>Burkholderiales</taxon>
        <taxon>Alcaligenaceae</taxon>
        <taxon>Alcaligenes</taxon>
    </lineage>
</organism>
<sequence length="225" mass="24672">MTPFTFSGTTIVSSYAENATRMVPGLRDLPKMAGALLAERVPTDARILVLGAGGGLELKGFAEMQPGWRFDGVDPSAEMLQLAHTTLGPLASRARLHEGYIDTAPMGPFDGATCLLTLHFLPRAKRLETLKQMHVRLRAGAPLVVIHHSFPNEGPDQDKWLQRNAAFAVASGMPSAQAENIRALKERLPVLSPEQDTDLLSEAGFTHIELFYCAFTFKGWVAYRR</sequence>
<dbReference type="CDD" id="cd02440">
    <property type="entry name" value="AdoMet_MTases"/>
    <property type="match status" value="1"/>
</dbReference>
<reference evidence="2 3" key="1">
    <citation type="submission" date="2022-05" db="EMBL/GenBank/DDBJ databases">
        <title>Complete sequence of strain NY11312.</title>
        <authorList>
            <person name="Zhou D."/>
        </authorList>
    </citation>
    <scope>NUCLEOTIDE SEQUENCE [LARGE SCALE GENOMIC DNA]</scope>
    <source>
        <strain evidence="2 3">NY11312</strain>
    </source>
</reference>
<dbReference type="GeneID" id="75275223"/>
<accession>A0ABY7N8H9</accession>
<dbReference type="SUPFAM" id="SSF53335">
    <property type="entry name" value="S-adenosyl-L-methionine-dependent methyltransferases"/>
    <property type="match status" value="1"/>
</dbReference>
<keyword evidence="3" id="KW-1185">Reference proteome</keyword>
<dbReference type="InterPro" id="IPR013217">
    <property type="entry name" value="Methyltransf_12"/>
</dbReference>
<keyword evidence="2" id="KW-0808">Transferase</keyword>
<proteinExistence type="predicted"/>
<evidence type="ECO:0000313" key="2">
    <source>
        <dbReference type="EMBL" id="WBM40235.1"/>
    </source>
</evidence>
<dbReference type="GO" id="GO:0032259">
    <property type="term" value="P:methylation"/>
    <property type="evidence" value="ECO:0007669"/>
    <property type="project" value="UniProtKB-KW"/>
</dbReference>
<evidence type="ECO:0000313" key="3">
    <source>
        <dbReference type="Proteomes" id="UP001211866"/>
    </source>
</evidence>
<gene>
    <name evidence="2" type="ORF">M2J83_10595</name>
</gene>
<feature type="domain" description="Methyltransferase type 12" evidence="1">
    <location>
        <begin position="48"/>
        <end position="142"/>
    </location>
</feature>
<dbReference type="GO" id="GO:0008168">
    <property type="term" value="F:methyltransferase activity"/>
    <property type="evidence" value="ECO:0007669"/>
    <property type="project" value="UniProtKB-KW"/>
</dbReference>
<dbReference type="Gene3D" id="3.40.50.150">
    <property type="entry name" value="Vaccinia Virus protein VP39"/>
    <property type="match status" value="1"/>
</dbReference>
<evidence type="ECO:0000259" key="1">
    <source>
        <dbReference type="Pfam" id="PF08242"/>
    </source>
</evidence>
<dbReference type="InterPro" id="IPR029063">
    <property type="entry name" value="SAM-dependent_MTases_sf"/>
</dbReference>
<dbReference type="Proteomes" id="UP001211866">
    <property type="component" value="Chromosome"/>
</dbReference>
<keyword evidence="2" id="KW-0489">Methyltransferase</keyword>
<name>A0ABY7N8H9_ALCFA</name>
<dbReference type="EMBL" id="CP096916">
    <property type="protein sequence ID" value="WBM40235.1"/>
    <property type="molecule type" value="Genomic_DNA"/>
</dbReference>
<dbReference type="RefSeq" id="WP_028624273.1">
    <property type="nucleotide sequence ID" value="NZ_CP096916.1"/>
</dbReference>